<protein>
    <submittedName>
        <fullName evidence="1">Uncharacterized protein</fullName>
    </submittedName>
</protein>
<comment type="caution">
    <text evidence="1">The sequence shown here is derived from an EMBL/GenBank/DDBJ whole genome shotgun (WGS) entry which is preliminary data.</text>
</comment>
<dbReference type="Proteomes" id="UP000053030">
    <property type="component" value="Unassembled WGS sequence"/>
</dbReference>
<dbReference type="EMBL" id="LHSG01000011">
    <property type="protein sequence ID" value="KPD23272.1"/>
    <property type="molecule type" value="Genomic_DNA"/>
</dbReference>
<sequence length="70" mass="8253">MAFRPRNPKLKTIQARPLLAGFAGLFWEVFKRLMALRHLLDAKAHTLENQRLRDQLTQKNIHYLSTLPKE</sequence>
<keyword evidence="2" id="KW-1185">Reference proteome</keyword>
<reference evidence="1 2" key="1">
    <citation type="submission" date="2015-08" db="EMBL/GenBank/DDBJ databases">
        <title>Genome sequencing and assembly of the deep-sea bacterium Idiomarina zobellii.</title>
        <authorList>
            <person name="Mithoefer S.D."/>
            <person name="Rheaume B.A."/>
            <person name="MacLea K.S."/>
        </authorList>
    </citation>
    <scope>NUCLEOTIDE SEQUENCE [LARGE SCALE GENOMIC DNA]</scope>
    <source>
        <strain evidence="1 2">KMM 231</strain>
    </source>
</reference>
<proteinExistence type="predicted"/>
<name>A0A837N7B7_9GAMM</name>
<evidence type="ECO:0000313" key="2">
    <source>
        <dbReference type="Proteomes" id="UP000053030"/>
    </source>
</evidence>
<organism evidence="1 2">
    <name type="scientific">Idiomarina zobellii</name>
    <dbReference type="NCBI Taxonomy" id="86103"/>
    <lineage>
        <taxon>Bacteria</taxon>
        <taxon>Pseudomonadati</taxon>
        <taxon>Pseudomonadota</taxon>
        <taxon>Gammaproteobacteria</taxon>
        <taxon>Alteromonadales</taxon>
        <taxon>Idiomarinaceae</taxon>
        <taxon>Idiomarina</taxon>
    </lineage>
</organism>
<dbReference type="AlphaFoldDB" id="A0A837N7B7"/>
<evidence type="ECO:0000313" key="1">
    <source>
        <dbReference type="EMBL" id="KPD23272.1"/>
    </source>
</evidence>
<accession>A0A837N7B7</accession>
<gene>
    <name evidence="1" type="ORF">AFK76_09635</name>
</gene>